<keyword evidence="1" id="KW-0677">Repeat</keyword>
<organism evidence="6 7">
    <name type="scientific">Stenotrophomonas maltophilia</name>
    <name type="common">Pseudomonas maltophilia</name>
    <name type="synonym">Xanthomonas maltophilia</name>
    <dbReference type="NCBI Taxonomy" id="40324"/>
    <lineage>
        <taxon>Bacteria</taxon>
        <taxon>Pseudomonadati</taxon>
        <taxon>Pseudomonadota</taxon>
        <taxon>Gammaproteobacteria</taxon>
        <taxon>Lysobacterales</taxon>
        <taxon>Lysobacteraceae</taxon>
        <taxon>Stenotrophomonas</taxon>
        <taxon>Stenotrophomonas maltophilia group</taxon>
    </lineage>
</organism>
<dbReference type="InterPro" id="IPR017871">
    <property type="entry name" value="ABC_transporter-like_CS"/>
</dbReference>
<dbReference type="GO" id="GO:0016887">
    <property type="term" value="F:ATP hydrolysis activity"/>
    <property type="evidence" value="ECO:0007669"/>
    <property type="project" value="InterPro"/>
</dbReference>
<dbReference type="SUPFAM" id="SSF52540">
    <property type="entry name" value="P-loop containing nucleoside triphosphate hydrolases"/>
    <property type="match status" value="2"/>
</dbReference>
<dbReference type="SMART" id="SM00382">
    <property type="entry name" value="AAA"/>
    <property type="match status" value="2"/>
</dbReference>
<dbReference type="PANTHER" id="PTHR19211">
    <property type="entry name" value="ATP-BINDING TRANSPORT PROTEIN-RELATED"/>
    <property type="match status" value="1"/>
</dbReference>
<evidence type="ECO:0000313" key="7">
    <source>
        <dbReference type="Proteomes" id="UP001218208"/>
    </source>
</evidence>
<evidence type="ECO:0000256" key="4">
    <source>
        <dbReference type="SAM" id="Coils"/>
    </source>
</evidence>
<feature type="domain" description="ABC transporter" evidence="5">
    <location>
        <begin position="275"/>
        <end position="464"/>
    </location>
</feature>
<feature type="coiled-coil region" evidence="4">
    <location>
        <begin position="164"/>
        <end position="198"/>
    </location>
</feature>
<dbReference type="RefSeq" id="WP_110712509.1">
    <property type="nucleotide sequence ID" value="NZ_CP029773.1"/>
</dbReference>
<evidence type="ECO:0000256" key="3">
    <source>
        <dbReference type="ARBA" id="ARBA00022840"/>
    </source>
</evidence>
<dbReference type="InterPro" id="IPR027417">
    <property type="entry name" value="P-loop_NTPase"/>
</dbReference>
<sequence>MLRAHALDLDFNGRALLADVNLHLPSGARIALIGDNGSGKSCLLQMLAGTLVPSGGTIIRRDGARIAYVPQHVLDDSSRSGGEQMRHALARALDAAPDVLLLDEPSNHLDRSARRSLIARLRQFHGALLVATHDEALIDALCNELWHIRGGRVSHFGGRYRDYQADLQQRREASDRQLRQLDQERGQAHEALMREQQRAASSRERGVRKVEQRKWGGVRSATKLGRGNTTAGSKQLLIREQQEDIVARRNDLQRETIIEPTFALPAGWRREGVVVQLTDASVAHATETVLGGLHLRLDVGDRLAITGDNGSGKSTLARALCGDPSIRRDGDWLLPPADQIALLDQHYRDLPMQATPLQALSAQMPDWSQTQCRLHLADFLFRGDATAQTPVSALSGGERARLSLALMAAKPPALLVLDEPTNNLDMTLRMHLLQVLRVFPGTLVVVSHDDAFLQALEPGQVLAL</sequence>
<accession>A0AAI9C5A1</accession>
<keyword evidence="3 6" id="KW-0067">ATP-binding</keyword>
<dbReference type="EMBL" id="ABLOJW010000028">
    <property type="protein sequence ID" value="EKT4094399.1"/>
    <property type="molecule type" value="Genomic_DNA"/>
</dbReference>
<dbReference type="PROSITE" id="PS50893">
    <property type="entry name" value="ABC_TRANSPORTER_2"/>
    <property type="match status" value="2"/>
</dbReference>
<dbReference type="PROSITE" id="PS00211">
    <property type="entry name" value="ABC_TRANSPORTER_1"/>
    <property type="match status" value="1"/>
</dbReference>
<feature type="domain" description="ABC transporter" evidence="5">
    <location>
        <begin position="2"/>
        <end position="175"/>
    </location>
</feature>
<dbReference type="CDD" id="cd03221">
    <property type="entry name" value="ABCF_EF-3"/>
    <property type="match status" value="2"/>
</dbReference>
<comment type="caution">
    <text evidence="6">The sequence shown here is derived from an EMBL/GenBank/DDBJ whole genome shotgun (WGS) entry which is preliminary data.</text>
</comment>
<dbReference type="GO" id="GO:0005524">
    <property type="term" value="F:ATP binding"/>
    <property type="evidence" value="ECO:0007669"/>
    <property type="project" value="UniProtKB-KW"/>
</dbReference>
<name>A0AAI9C5A1_STEMA</name>
<dbReference type="InterPro" id="IPR003593">
    <property type="entry name" value="AAA+_ATPase"/>
</dbReference>
<proteinExistence type="predicted"/>
<keyword evidence="4" id="KW-0175">Coiled coil</keyword>
<keyword evidence="2" id="KW-0547">Nucleotide-binding</keyword>
<reference evidence="6" key="1">
    <citation type="submission" date="2022-07" db="EMBL/GenBank/DDBJ databases">
        <authorList>
            <consortium name="DAFM: The Division of Animal and Food Microbiology"/>
        </authorList>
    </citation>
    <scope>NUCLEOTIDE SEQUENCE</scope>
    <source>
        <strain evidence="6">19MO01SH01-2</strain>
    </source>
</reference>
<dbReference type="PANTHER" id="PTHR19211:SF6">
    <property type="entry name" value="BLL7188 PROTEIN"/>
    <property type="match status" value="1"/>
</dbReference>
<evidence type="ECO:0000313" key="6">
    <source>
        <dbReference type="EMBL" id="EKT4094399.1"/>
    </source>
</evidence>
<dbReference type="Pfam" id="PF00005">
    <property type="entry name" value="ABC_tran"/>
    <property type="match status" value="2"/>
</dbReference>
<evidence type="ECO:0000256" key="2">
    <source>
        <dbReference type="ARBA" id="ARBA00022741"/>
    </source>
</evidence>
<evidence type="ECO:0000259" key="5">
    <source>
        <dbReference type="PROSITE" id="PS50893"/>
    </source>
</evidence>
<evidence type="ECO:0000256" key="1">
    <source>
        <dbReference type="ARBA" id="ARBA00022737"/>
    </source>
</evidence>
<dbReference type="Proteomes" id="UP001218208">
    <property type="component" value="Unassembled WGS sequence"/>
</dbReference>
<protein>
    <submittedName>
        <fullName evidence="6">ABC-F family ATP-binding cassette domain-containing protein</fullName>
    </submittedName>
</protein>
<dbReference type="AlphaFoldDB" id="A0AAI9C5A1"/>
<dbReference type="InterPro" id="IPR050611">
    <property type="entry name" value="ABCF"/>
</dbReference>
<dbReference type="InterPro" id="IPR003439">
    <property type="entry name" value="ABC_transporter-like_ATP-bd"/>
</dbReference>
<dbReference type="Gene3D" id="3.40.50.300">
    <property type="entry name" value="P-loop containing nucleotide triphosphate hydrolases"/>
    <property type="match status" value="3"/>
</dbReference>
<gene>
    <name evidence="6" type="ORF">QEG23_003965</name>
</gene>